<evidence type="ECO:0000256" key="4">
    <source>
        <dbReference type="ARBA" id="ARBA00022989"/>
    </source>
</evidence>
<dbReference type="PANTHER" id="PTHR45649">
    <property type="entry name" value="AMINO-ACID PERMEASE BAT1"/>
    <property type="match status" value="1"/>
</dbReference>
<dbReference type="Pfam" id="PF13520">
    <property type="entry name" value="AA_permease_2"/>
    <property type="match status" value="1"/>
</dbReference>
<feature type="transmembrane region" description="Helical" evidence="6">
    <location>
        <begin position="183"/>
        <end position="204"/>
    </location>
</feature>
<keyword evidence="5 6" id="KW-0472">Membrane</keyword>
<reference evidence="7 8" key="1">
    <citation type="submission" date="2021-07" db="EMBL/GenBank/DDBJ databases">
        <title>Paenibacillus radiodurans sp. nov., isolated from the southeastern edge of Tengger Desert.</title>
        <authorList>
            <person name="Zhang G."/>
        </authorList>
    </citation>
    <scope>NUCLEOTIDE SEQUENCE [LARGE SCALE GENOMIC DNA]</scope>
    <source>
        <strain evidence="7 8">CCM 7311</strain>
    </source>
</reference>
<keyword evidence="4 6" id="KW-1133">Transmembrane helix</keyword>
<organism evidence="7 8">
    <name type="scientific">Paenibacillus sepulcri</name>
    <dbReference type="NCBI Taxonomy" id="359917"/>
    <lineage>
        <taxon>Bacteria</taxon>
        <taxon>Bacillati</taxon>
        <taxon>Bacillota</taxon>
        <taxon>Bacilli</taxon>
        <taxon>Bacillales</taxon>
        <taxon>Paenibacillaceae</taxon>
        <taxon>Paenibacillus</taxon>
    </lineage>
</organism>
<dbReference type="Gene3D" id="1.20.1740.10">
    <property type="entry name" value="Amino acid/polyamine transporter I"/>
    <property type="match status" value="1"/>
</dbReference>
<dbReference type="InterPro" id="IPR002293">
    <property type="entry name" value="AA/rel_permease1"/>
</dbReference>
<dbReference type="PANTHER" id="PTHR45649:SF26">
    <property type="entry name" value="OS04G0435100 PROTEIN"/>
    <property type="match status" value="1"/>
</dbReference>
<evidence type="ECO:0000256" key="2">
    <source>
        <dbReference type="ARBA" id="ARBA00022448"/>
    </source>
</evidence>
<keyword evidence="3 6" id="KW-0812">Transmembrane</keyword>
<comment type="caution">
    <text evidence="7">The sequence shown here is derived from an EMBL/GenBank/DDBJ whole genome shotgun (WGS) entry which is preliminary data.</text>
</comment>
<evidence type="ECO:0000256" key="5">
    <source>
        <dbReference type="ARBA" id="ARBA00023136"/>
    </source>
</evidence>
<dbReference type="EMBL" id="JAHZIK010001687">
    <property type="protein sequence ID" value="MBW7459523.1"/>
    <property type="molecule type" value="Genomic_DNA"/>
</dbReference>
<comment type="subcellular location">
    <subcellularLocation>
        <location evidence="1">Membrane</location>
        <topology evidence="1">Multi-pass membrane protein</topology>
    </subcellularLocation>
</comment>
<name>A0ABS7CF18_9BACL</name>
<keyword evidence="8" id="KW-1185">Reference proteome</keyword>
<feature type="transmembrane region" description="Helical" evidence="6">
    <location>
        <begin position="102"/>
        <end position="123"/>
    </location>
</feature>
<evidence type="ECO:0000313" key="7">
    <source>
        <dbReference type="EMBL" id="MBW7459523.1"/>
    </source>
</evidence>
<accession>A0ABS7CF18</accession>
<feature type="transmembrane region" description="Helical" evidence="6">
    <location>
        <begin position="216"/>
        <end position="237"/>
    </location>
</feature>
<evidence type="ECO:0000313" key="8">
    <source>
        <dbReference type="Proteomes" id="UP001519887"/>
    </source>
</evidence>
<dbReference type="Proteomes" id="UP001519887">
    <property type="component" value="Unassembled WGS sequence"/>
</dbReference>
<gene>
    <name evidence="7" type="ORF">K0U00_36245</name>
</gene>
<evidence type="ECO:0000256" key="3">
    <source>
        <dbReference type="ARBA" id="ARBA00022692"/>
    </source>
</evidence>
<feature type="transmembrane region" description="Helical" evidence="6">
    <location>
        <begin position="6"/>
        <end position="25"/>
    </location>
</feature>
<protein>
    <submittedName>
        <fullName evidence="7">Amino acid permease</fullName>
    </submittedName>
</protein>
<proteinExistence type="predicted"/>
<sequence length="258" mass="26876">MLPMILGLLLFVAVCGAALVIGILAQRGLSDPLHQAFNRQTGYVRFMQDKHELNQIGYAQQLTRRLSGFAAFGISFSTLSVIGGAVFLLGPAVAAGGPAVVGFGYPILALFGIATACSMAFFASKVPTAGGCYHWAKAAGGKRLGLVAGWLHLAGNLLMTVTMNVLCTQWISRMVETRFGYEASTGLICGILILLILSQAIAGLGGVGALSGIFRAAAWLQVLCVLAVLAGLVALAWPSAYPLEMLYGFLPVAPSEAA</sequence>
<feature type="non-terminal residue" evidence="7">
    <location>
        <position position="258"/>
    </location>
</feature>
<evidence type="ECO:0000256" key="1">
    <source>
        <dbReference type="ARBA" id="ARBA00004141"/>
    </source>
</evidence>
<feature type="transmembrane region" description="Helical" evidence="6">
    <location>
        <begin position="144"/>
        <end position="171"/>
    </location>
</feature>
<keyword evidence="2" id="KW-0813">Transport</keyword>
<evidence type="ECO:0000256" key="6">
    <source>
        <dbReference type="SAM" id="Phobius"/>
    </source>
</evidence>
<feature type="transmembrane region" description="Helical" evidence="6">
    <location>
        <begin position="69"/>
        <end position="90"/>
    </location>
</feature>